<dbReference type="InterPro" id="IPR013538">
    <property type="entry name" value="ASHA1/2-like_C"/>
</dbReference>
<sequence length="141" mass="16038">METKATTVITVKTTLNAPVATAWESWNEPKHITQWCAASEDWHAPKAENDLREGGRFTTRMEAKDGSFGFDFGGVYTKVIPHQLIEYTMDDNRKVSIAFNQQGNATEIVESFDAEKENPEDMQQAGWQAILDNYKNYTEQL</sequence>
<dbReference type="InterPro" id="IPR023393">
    <property type="entry name" value="START-like_dom_sf"/>
</dbReference>
<dbReference type="SUPFAM" id="SSF55961">
    <property type="entry name" value="Bet v1-like"/>
    <property type="match status" value="1"/>
</dbReference>
<organism evidence="3 4">
    <name type="scientific">Candidatus Pseudobacter hemicellulosilyticus</name>
    <dbReference type="NCBI Taxonomy" id="3121375"/>
    <lineage>
        <taxon>Bacteria</taxon>
        <taxon>Pseudomonadati</taxon>
        <taxon>Bacteroidota</taxon>
        <taxon>Chitinophagia</taxon>
        <taxon>Chitinophagales</taxon>
        <taxon>Chitinophagaceae</taxon>
        <taxon>Pseudobacter</taxon>
    </lineage>
</organism>
<gene>
    <name evidence="3" type="ORF">P0Y53_15580</name>
</gene>
<comment type="similarity">
    <text evidence="1">Belongs to the AHA1 family.</text>
</comment>
<dbReference type="Proteomes" id="UP001220610">
    <property type="component" value="Chromosome"/>
</dbReference>
<dbReference type="Gene3D" id="3.30.530.20">
    <property type="match status" value="1"/>
</dbReference>
<dbReference type="CDD" id="cd08897">
    <property type="entry name" value="SRPBCC_CalC_Aha1-like_4"/>
    <property type="match status" value="1"/>
</dbReference>
<evidence type="ECO:0000256" key="1">
    <source>
        <dbReference type="ARBA" id="ARBA00006817"/>
    </source>
</evidence>
<name>A0AAJ5WMN3_9BACT</name>
<reference evidence="3" key="1">
    <citation type="submission" date="2023-03" db="EMBL/GenBank/DDBJ databases">
        <title>Andean soil-derived lignocellulolytic bacterial consortium as a source of novel taxa and putative plastic-active enzymes.</title>
        <authorList>
            <person name="Diaz-Garcia L."/>
            <person name="Chuvochina M."/>
            <person name="Feuerriegel G."/>
            <person name="Bunk B."/>
            <person name="Sproer C."/>
            <person name="Streit W.R."/>
            <person name="Rodriguez L.M."/>
            <person name="Overmann J."/>
            <person name="Jimenez D.J."/>
        </authorList>
    </citation>
    <scope>NUCLEOTIDE SEQUENCE</scope>
    <source>
        <strain evidence="3">MAG 7</strain>
    </source>
</reference>
<dbReference type="AlphaFoldDB" id="A0AAJ5WMN3"/>
<feature type="domain" description="Activator of Hsp90 ATPase homologue 1/2-like C-terminal" evidence="2">
    <location>
        <begin position="16"/>
        <end position="137"/>
    </location>
</feature>
<proteinExistence type="inferred from homology"/>
<evidence type="ECO:0000259" key="2">
    <source>
        <dbReference type="Pfam" id="PF08327"/>
    </source>
</evidence>
<evidence type="ECO:0000313" key="3">
    <source>
        <dbReference type="EMBL" id="WEK33909.1"/>
    </source>
</evidence>
<protein>
    <submittedName>
        <fullName evidence="3">SRPBCC family protein</fullName>
    </submittedName>
</protein>
<dbReference type="Pfam" id="PF08327">
    <property type="entry name" value="AHSA1"/>
    <property type="match status" value="1"/>
</dbReference>
<dbReference type="EMBL" id="CP119311">
    <property type="protein sequence ID" value="WEK33909.1"/>
    <property type="molecule type" value="Genomic_DNA"/>
</dbReference>
<evidence type="ECO:0000313" key="4">
    <source>
        <dbReference type="Proteomes" id="UP001220610"/>
    </source>
</evidence>
<accession>A0AAJ5WMN3</accession>